<reference evidence="2 3" key="1">
    <citation type="submission" date="2016-10" db="EMBL/GenBank/DDBJ databases">
        <authorList>
            <person name="Varghese N."/>
            <person name="Submissions S."/>
        </authorList>
    </citation>
    <scope>NUCLEOTIDE SEQUENCE [LARGE SCALE GENOMIC DNA]</scope>
    <source>
        <strain evidence="2 3">DSM 16733</strain>
    </source>
</reference>
<feature type="compositionally biased region" description="Polar residues" evidence="1">
    <location>
        <begin position="129"/>
        <end position="138"/>
    </location>
</feature>
<name>A0AAX2DAD1_9PSED</name>
<evidence type="ECO:0000256" key="1">
    <source>
        <dbReference type="SAM" id="MobiDB-lite"/>
    </source>
</evidence>
<accession>A0AAX2DAD1</accession>
<feature type="region of interest" description="Disordered" evidence="1">
    <location>
        <begin position="122"/>
        <end position="165"/>
    </location>
</feature>
<dbReference type="EMBL" id="LT629790">
    <property type="protein sequence ID" value="SDU44194.1"/>
    <property type="molecule type" value="Genomic_DNA"/>
</dbReference>
<keyword evidence="3" id="KW-1185">Reference proteome</keyword>
<evidence type="ECO:0000313" key="2">
    <source>
        <dbReference type="EMBL" id="SDU44194.1"/>
    </source>
</evidence>
<feature type="region of interest" description="Disordered" evidence="1">
    <location>
        <begin position="1"/>
        <end position="44"/>
    </location>
</feature>
<evidence type="ECO:0000313" key="3">
    <source>
        <dbReference type="Proteomes" id="UP000183772"/>
    </source>
</evidence>
<organism evidence="2 3">
    <name type="scientific">Pseudomonas mediterranea</name>
    <dbReference type="NCBI Taxonomy" id="183795"/>
    <lineage>
        <taxon>Bacteria</taxon>
        <taxon>Pseudomonadati</taxon>
        <taxon>Pseudomonadota</taxon>
        <taxon>Gammaproteobacteria</taxon>
        <taxon>Pseudomonadales</taxon>
        <taxon>Pseudomonadaceae</taxon>
        <taxon>Pseudomonas</taxon>
    </lineage>
</organism>
<gene>
    <name evidence="2" type="ORF">SAMN05216476_2157</name>
</gene>
<protein>
    <submittedName>
        <fullName evidence="2">Uncharacterized protein</fullName>
    </submittedName>
</protein>
<dbReference type="Proteomes" id="UP000183772">
    <property type="component" value="Chromosome I"/>
</dbReference>
<feature type="compositionally biased region" description="Polar residues" evidence="1">
    <location>
        <begin position="18"/>
        <end position="35"/>
    </location>
</feature>
<dbReference type="AlphaFoldDB" id="A0AAX2DAD1"/>
<sequence length="491" mass="54790">MEGAGQASVSPGRHTEAAESQPTTLQVSEITQQASPHGDGAPVSLDDYHLSAELIPLLSAPDATSGIRTFRTRTYVELEDGATVLLGRDAEQNYRARSSTELIASGPRLEQVEGSLLWRRVPQPVEPGSSDSPQTITPYSLDEPSEASAPKRQRTMSPAQSEAAVQGPAVFRRDWAFQPTLTLPHFITVNDVHYKVMNRMEARDFPMLYIQPPSHPAYDFDVLEAILRHTPDEQPRAVIRVPPDNHWEIDARLPFEKPLTAYVRDAFPEVTTVTLENIARKQFELANSSTYADAAGLTALRQIFHSWRQATPSPHPQWSDPLLMLSILPTSSGVTSTSRAIELPFPSTTGTLDRMDFDPMRFRRQWDFFLSTYSTVDFKRFMAGLLSRNGYTVMEPNNFNSFPALVFRRTGHDYLFFMSLHRTRIPKLSLPTHTNPNTTGMNLETQVGDAAAQAVKDAHAANKIIWLKGGSQILPGHADTVFIIRDDNARL</sequence>
<proteinExistence type="predicted"/>